<keyword evidence="2" id="KW-0812">Transmembrane</keyword>
<organism evidence="3 4">
    <name type="scientific">Candidatus Gottesmanbacteria bacterium GW2011_GWA1_48_13</name>
    <dbReference type="NCBI Taxonomy" id="1618439"/>
    <lineage>
        <taxon>Bacteria</taxon>
        <taxon>Candidatus Gottesmaniibacteriota</taxon>
    </lineage>
</organism>
<accession>A0A0G1UL81</accession>
<feature type="transmembrane region" description="Helical" evidence="2">
    <location>
        <begin position="17"/>
        <end position="38"/>
    </location>
</feature>
<comment type="caution">
    <text evidence="3">The sequence shown here is derived from an EMBL/GenBank/DDBJ whole genome shotgun (WGS) entry which is preliminary data.</text>
</comment>
<sequence length="268" mass="29141">MSDDQSPTEGEPSTSRVVLGVVIALVVLGGLTYAAYLYSNRKSGAVFPAGYPQSKPAAKIPTISEIDCNTTDPAIKTSPNYYIKCDNYKEGPDTKWTTVKNPLKGTQFDFPEELKLLPYTNGYNFAWRTLPAAGGLVISHDASSLRSGNFKTMKGEEYPKNYWKQYNGLTGVKSVTPYTTKNSVSGWQAVYIYFGTDTPTLDTFFEDPAVPGDFMHFSKGVLSDEVYKKVMDSFKWTPKSTPAPTTAGKQSAPTTAPTVGSPSASPSL</sequence>
<dbReference type="AlphaFoldDB" id="A0A0G1UL81"/>
<evidence type="ECO:0000313" key="3">
    <source>
        <dbReference type="EMBL" id="KKU94947.1"/>
    </source>
</evidence>
<proteinExistence type="predicted"/>
<dbReference type="Proteomes" id="UP000034661">
    <property type="component" value="Unassembled WGS sequence"/>
</dbReference>
<reference evidence="3 4" key="1">
    <citation type="journal article" date="2015" name="Nature">
        <title>rRNA introns, odd ribosomes, and small enigmatic genomes across a large radiation of phyla.</title>
        <authorList>
            <person name="Brown C.T."/>
            <person name="Hug L.A."/>
            <person name="Thomas B.C."/>
            <person name="Sharon I."/>
            <person name="Castelle C.J."/>
            <person name="Singh A."/>
            <person name="Wilkins M.J."/>
            <person name="Williams K.H."/>
            <person name="Banfield J.F."/>
        </authorList>
    </citation>
    <scope>NUCLEOTIDE SEQUENCE [LARGE SCALE GENOMIC DNA]</scope>
</reference>
<evidence type="ECO:0000256" key="2">
    <source>
        <dbReference type="SAM" id="Phobius"/>
    </source>
</evidence>
<protein>
    <submittedName>
        <fullName evidence="3">Uncharacterized protein</fullName>
    </submittedName>
</protein>
<feature type="compositionally biased region" description="Polar residues" evidence="1">
    <location>
        <begin position="238"/>
        <end position="268"/>
    </location>
</feature>
<name>A0A0G1UL81_9BACT</name>
<keyword evidence="2" id="KW-1133">Transmembrane helix</keyword>
<gene>
    <name evidence="3" type="ORF">UY27_C0029G0005</name>
</gene>
<evidence type="ECO:0000256" key="1">
    <source>
        <dbReference type="SAM" id="MobiDB-lite"/>
    </source>
</evidence>
<feature type="region of interest" description="Disordered" evidence="1">
    <location>
        <begin position="237"/>
        <end position="268"/>
    </location>
</feature>
<evidence type="ECO:0000313" key="4">
    <source>
        <dbReference type="Proteomes" id="UP000034661"/>
    </source>
</evidence>
<dbReference type="EMBL" id="LCPJ01000029">
    <property type="protein sequence ID" value="KKU94947.1"/>
    <property type="molecule type" value="Genomic_DNA"/>
</dbReference>
<keyword evidence="2" id="KW-0472">Membrane</keyword>